<reference evidence="2" key="1">
    <citation type="submission" date="2018-06" db="EMBL/GenBank/DDBJ databases">
        <authorList>
            <person name="Zhirakovskaya E."/>
        </authorList>
    </citation>
    <scope>NUCLEOTIDE SEQUENCE</scope>
</reference>
<feature type="transmembrane region" description="Helical" evidence="1">
    <location>
        <begin position="51"/>
        <end position="73"/>
    </location>
</feature>
<keyword evidence="1" id="KW-1133">Transmembrane helix</keyword>
<feature type="transmembrane region" description="Helical" evidence="1">
    <location>
        <begin position="12"/>
        <end position="35"/>
    </location>
</feature>
<dbReference type="EMBL" id="UOFU01000026">
    <property type="protein sequence ID" value="VAW93423.1"/>
    <property type="molecule type" value="Genomic_DNA"/>
</dbReference>
<accession>A0A3B0ZZX3</accession>
<organism evidence="2">
    <name type="scientific">hydrothermal vent metagenome</name>
    <dbReference type="NCBI Taxonomy" id="652676"/>
    <lineage>
        <taxon>unclassified sequences</taxon>
        <taxon>metagenomes</taxon>
        <taxon>ecological metagenomes</taxon>
    </lineage>
</organism>
<feature type="transmembrane region" description="Helical" evidence="1">
    <location>
        <begin position="104"/>
        <end position="126"/>
    </location>
</feature>
<dbReference type="AlphaFoldDB" id="A0A3B0ZZX3"/>
<evidence type="ECO:0000313" key="2">
    <source>
        <dbReference type="EMBL" id="VAW93423.1"/>
    </source>
</evidence>
<name>A0A3B0ZZX3_9ZZZZ</name>
<keyword evidence="1" id="KW-0812">Transmembrane</keyword>
<protein>
    <submittedName>
        <fullName evidence="2">Uncharacterized protein</fullName>
    </submittedName>
</protein>
<sequence length="132" mass="15327">MELSSEVKEWLTFLLTFGMGIGALGYFILLPILYFRLTRKYDAMFPEYDRIIPLASIMGVVVRTGYYASFILFKNPINGKRHNIMQNVTNGYDFRGNAPWLDIFLSYLYLFLAILCLGSLIVFLFLTKSSWH</sequence>
<evidence type="ECO:0000256" key="1">
    <source>
        <dbReference type="SAM" id="Phobius"/>
    </source>
</evidence>
<keyword evidence="1" id="KW-0472">Membrane</keyword>
<proteinExistence type="predicted"/>
<gene>
    <name evidence="2" type="ORF">MNBD_GAMMA20-1411</name>
</gene>